<sequence length="85" mass="10356">MYRKKKKNYKKRFSFLLKGLTSTEIYNLKKKFSTNTKNRWLDKRVHYTVKNPHLKELGELILKKKQKNTKNIEGLLLPKSNQKRY</sequence>
<accession>A0A5J6Y243</accession>
<keyword evidence="1" id="KW-0496">Mitochondrion</keyword>
<reference evidence="1" key="1">
    <citation type="submission" date="2018-11" db="EMBL/GenBank/DDBJ databases">
        <title>Characterization of the complete mitochondrial genome of oleaginous microalga Eustigmatos cf. polyphem strain CAUP H4302 by next-generation sequencing and phylogenetic analysis of Eustigmatophyceae.</title>
        <authorList>
            <person name="Huang L.D."/>
            <person name="Gao B.Y."/>
            <person name="Zhang C.W."/>
        </authorList>
    </citation>
    <scope>NUCLEOTIDE SEQUENCE</scope>
    <source>
        <strain evidence="1">CAUP H4302</strain>
    </source>
</reference>
<evidence type="ECO:0000313" key="1">
    <source>
        <dbReference type="EMBL" id="QFO87212.1"/>
    </source>
</evidence>
<protein>
    <submittedName>
        <fullName evidence="1">Uncharacterized protein</fullName>
    </submittedName>
</protein>
<dbReference type="EMBL" id="MK170182">
    <property type="protein sequence ID" value="QFO87212.1"/>
    <property type="molecule type" value="Genomic_DNA"/>
</dbReference>
<organism evidence="1">
    <name type="scientific">Vischeria cf. polyphem</name>
    <dbReference type="NCBI Taxonomy" id="1132302"/>
    <lineage>
        <taxon>Eukaryota</taxon>
        <taxon>Sar</taxon>
        <taxon>Stramenopiles</taxon>
        <taxon>Ochrophyta</taxon>
        <taxon>Eustigmatophyceae</taxon>
        <taxon>Eustigmatales</taxon>
        <taxon>Chlorobotryaceae</taxon>
        <taxon>Vischeria</taxon>
    </lineage>
</organism>
<gene>
    <name evidence="1" type="primary">ORF85</name>
</gene>
<geneLocation type="mitochondrion" evidence="1"/>
<name>A0A5J6Y243_9STRA</name>
<proteinExistence type="predicted"/>
<dbReference type="AlphaFoldDB" id="A0A5J6Y243"/>